<gene>
    <name evidence="1" type="ORF">GC101_20120</name>
</gene>
<dbReference type="RefSeq" id="WP_171718700.1">
    <property type="nucleotide sequence ID" value="NZ_WHOB01000060.1"/>
</dbReference>
<proteinExistence type="predicted"/>
<organism evidence="1 2">
    <name type="scientific">Paenibacillus phytohabitans</name>
    <dbReference type="NCBI Taxonomy" id="2654978"/>
    <lineage>
        <taxon>Bacteria</taxon>
        <taxon>Bacillati</taxon>
        <taxon>Bacillota</taxon>
        <taxon>Bacilli</taxon>
        <taxon>Bacillales</taxon>
        <taxon>Paenibacillaceae</taxon>
        <taxon>Paenibacillus</taxon>
    </lineage>
</organism>
<accession>A0ABX1YMU5</accession>
<dbReference type="Proteomes" id="UP000596857">
    <property type="component" value="Unassembled WGS sequence"/>
</dbReference>
<dbReference type="Gene3D" id="2.10.260.10">
    <property type="match status" value="1"/>
</dbReference>
<reference evidence="1 2" key="1">
    <citation type="submission" date="2019-10" db="EMBL/GenBank/DDBJ databases">
        <title>Description of Paenibacillus terricola sp. nov.</title>
        <authorList>
            <person name="Carlier A."/>
            <person name="Qi S."/>
        </authorList>
    </citation>
    <scope>NUCLEOTIDE SEQUENCE [LARGE SCALE GENOMIC DNA]</scope>
    <source>
        <strain evidence="1 2">LMG 31459</strain>
    </source>
</reference>
<comment type="caution">
    <text evidence="1">The sequence shown here is derived from an EMBL/GenBank/DDBJ whole genome shotgun (WGS) entry which is preliminary data.</text>
</comment>
<keyword evidence="2" id="KW-1185">Reference proteome</keyword>
<sequence>MEMRRVLGIDIGDPFEYFVEEADERLILRKYRTLECMFCASTEGLSYFKDYFICGSCLPEGGGLFNPEVAATLEEINTEIIIKPKWVRSKETLLRLTKAMEQYPDAPQKKWAELVGVSQGRVSQLVRDLNNTARRSPGSGEE</sequence>
<evidence type="ECO:0000313" key="1">
    <source>
        <dbReference type="EMBL" id="NOU81173.1"/>
    </source>
</evidence>
<name>A0ABX1YMU5_9BACL</name>
<evidence type="ECO:0000313" key="2">
    <source>
        <dbReference type="Proteomes" id="UP000596857"/>
    </source>
</evidence>
<protein>
    <submittedName>
        <fullName evidence="1">AbrB family transcriptional regulator</fullName>
    </submittedName>
</protein>
<dbReference type="EMBL" id="WHOB01000060">
    <property type="protein sequence ID" value="NOU81173.1"/>
    <property type="molecule type" value="Genomic_DNA"/>
</dbReference>